<sequence length="764" mass="87072">MRNTFQRRPRYTSFRNRLSTEGKSICASQSPNLVKNTLPAPFEHHPEHYIRTMFALRKESHKPTTFFALAVCIHLIAFCLTAVGMFTPNWSEITEQTGLQSEDYVYDLGLVVSCLTDSDSCRANEHVSRKSESFYSAFVLGIAATITGFLALQFLCASVLIRSCREKNLAPVVAALSIGQAALLSLVLILFELSLGQDTTEGYYFRKSTFGYSRGLVMCAAVLYLVAALCIIVEHVRRRRRSAGTPDSLSTPVTTISYNRQKNQPSPPPRPAFSSYRARRSIMVAPVMTAMPYRKGTRPTLGSVIEDVGMRPCEVPGCQTCGYVIQSNVFLGPEGVPFGIRERLDCQEKGVVYAVICMRDDHVFIGHSQDRLESTFAMHIANIKAMNLSDPVAHHFTRPDHKIRDIRVGLVFILKDMGHKNRDIRVGLIFISRDIGYKIRDIRVGLIFILKDMGHKMRDIRVGLIFILKDMGHKMRDIRVGLIVISRDIGHKIRDIRVGLVFISRDISHNIRNIRVGLVFILKDMGHKIRDIRVGLIFISTDISHKIRVIRVGLVFISRDISHNIRNIRAGLIFISNDMGHKIRVIWVGLVFTCRNIRYKIREIRVGLVFISRNIRYKIRDIWVGLVFISRNIRYKIRDIRVGLIFISMDQLQNQGHPGRFGLYIQGSATRSGTSGDISHKIRDIRVGLVFTSRDIRHKIRDIRLGLVYISEEQRRCGIVTYVTALALIDTDLETRERLEKSLHYDMDKPHSSYYGIDNNFTFL</sequence>
<feature type="transmembrane region" description="Helical" evidence="2">
    <location>
        <begin position="211"/>
        <end position="233"/>
    </location>
</feature>
<accession>A0AAE1D153</accession>
<keyword evidence="2" id="KW-0472">Membrane</keyword>
<protein>
    <submittedName>
        <fullName evidence="3">Uncharacterized protein</fullName>
    </submittedName>
</protein>
<organism evidence="3 4">
    <name type="scientific">Elysia crispata</name>
    <name type="common">lettuce slug</name>
    <dbReference type="NCBI Taxonomy" id="231223"/>
    <lineage>
        <taxon>Eukaryota</taxon>
        <taxon>Metazoa</taxon>
        <taxon>Spiralia</taxon>
        <taxon>Lophotrochozoa</taxon>
        <taxon>Mollusca</taxon>
        <taxon>Gastropoda</taxon>
        <taxon>Heterobranchia</taxon>
        <taxon>Euthyneura</taxon>
        <taxon>Panpulmonata</taxon>
        <taxon>Sacoglossa</taxon>
        <taxon>Placobranchoidea</taxon>
        <taxon>Plakobranchidae</taxon>
        <taxon>Elysia</taxon>
    </lineage>
</organism>
<evidence type="ECO:0000313" key="3">
    <source>
        <dbReference type="EMBL" id="KAK3749097.1"/>
    </source>
</evidence>
<proteinExistence type="predicted"/>
<feature type="transmembrane region" description="Helical" evidence="2">
    <location>
        <begin position="134"/>
        <end position="157"/>
    </location>
</feature>
<keyword evidence="2" id="KW-0812">Transmembrane</keyword>
<feature type="region of interest" description="Disordered" evidence="1">
    <location>
        <begin position="243"/>
        <end position="274"/>
    </location>
</feature>
<feature type="transmembrane region" description="Helical" evidence="2">
    <location>
        <begin position="66"/>
        <end position="86"/>
    </location>
</feature>
<dbReference type="AlphaFoldDB" id="A0AAE1D153"/>
<keyword evidence="4" id="KW-1185">Reference proteome</keyword>
<dbReference type="Gene3D" id="1.20.140.150">
    <property type="match status" value="1"/>
</dbReference>
<name>A0AAE1D153_9GAST</name>
<feature type="compositionally biased region" description="Polar residues" evidence="1">
    <location>
        <begin position="245"/>
        <end position="264"/>
    </location>
</feature>
<dbReference type="EMBL" id="JAWDGP010005963">
    <property type="protein sequence ID" value="KAK3749097.1"/>
    <property type="molecule type" value="Genomic_DNA"/>
</dbReference>
<evidence type="ECO:0000256" key="2">
    <source>
        <dbReference type="SAM" id="Phobius"/>
    </source>
</evidence>
<dbReference type="Proteomes" id="UP001283361">
    <property type="component" value="Unassembled WGS sequence"/>
</dbReference>
<reference evidence="3" key="1">
    <citation type="journal article" date="2023" name="G3 (Bethesda)">
        <title>A reference genome for the long-term kleptoplast-retaining sea slug Elysia crispata morphotype clarki.</title>
        <authorList>
            <person name="Eastman K.E."/>
            <person name="Pendleton A.L."/>
            <person name="Shaikh M.A."/>
            <person name="Suttiyut T."/>
            <person name="Ogas R."/>
            <person name="Tomko P."/>
            <person name="Gavelis G."/>
            <person name="Widhalm J.R."/>
            <person name="Wisecaver J.H."/>
        </authorList>
    </citation>
    <scope>NUCLEOTIDE SEQUENCE</scope>
    <source>
        <strain evidence="3">ECLA1</strain>
    </source>
</reference>
<gene>
    <name evidence="3" type="ORF">RRG08_034069</name>
</gene>
<evidence type="ECO:0000313" key="4">
    <source>
        <dbReference type="Proteomes" id="UP001283361"/>
    </source>
</evidence>
<evidence type="ECO:0000256" key="1">
    <source>
        <dbReference type="SAM" id="MobiDB-lite"/>
    </source>
</evidence>
<comment type="caution">
    <text evidence="3">The sequence shown here is derived from an EMBL/GenBank/DDBJ whole genome shotgun (WGS) entry which is preliminary data.</text>
</comment>
<keyword evidence="2" id="KW-1133">Transmembrane helix</keyword>
<feature type="transmembrane region" description="Helical" evidence="2">
    <location>
        <begin position="169"/>
        <end position="191"/>
    </location>
</feature>